<evidence type="ECO:0000256" key="3">
    <source>
        <dbReference type="ARBA" id="ARBA00022475"/>
    </source>
</evidence>
<feature type="transmembrane region" description="Helical" evidence="7">
    <location>
        <begin position="131"/>
        <end position="150"/>
    </location>
</feature>
<evidence type="ECO:0000256" key="2">
    <source>
        <dbReference type="ARBA" id="ARBA00022448"/>
    </source>
</evidence>
<feature type="domain" description="ABC transmembrane type-1" evidence="9">
    <location>
        <begin position="94"/>
        <end position="286"/>
    </location>
</feature>
<keyword evidence="3" id="KW-1003">Cell membrane</keyword>
<evidence type="ECO:0000259" key="9">
    <source>
        <dbReference type="PROSITE" id="PS50928"/>
    </source>
</evidence>
<proteinExistence type="inferred from homology"/>
<evidence type="ECO:0000256" key="5">
    <source>
        <dbReference type="ARBA" id="ARBA00022989"/>
    </source>
</evidence>
<protein>
    <submittedName>
        <fullName evidence="10">Carbohydrate ABC transporter permease</fullName>
    </submittedName>
</protein>
<evidence type="ECO:0000256" key="6">
    <source>
        <dbReference type="ARBA" id="ARBA00023136"/>
    </source>
</evidence>
<name>A0ABW2JE68_9ACTN</name>
<dbReference type="PROSITE" id="PS50928">
    <property type="entry name" value="ABC_TM1"/>
    <property type="match status" value="1"/>
</dbReference>
<evidence type="ECO:0000313" key="11">
    <source>
        <dbReference type="Proteomes" id="UP001596523"/>
    </source>
</evidence>
<dbReference type="SUPFAM" id="SSF161098">
    <property type="entry name" value="MetI-like"/>
    <property type="match status" value="1"/>
</dbReference>
<evidence type="ECO:0000256" key="7">
    <source>
        <dbReference type="RuleBase" id="RU363032"/>
    </source>
</evidence>
<sequence>MTTPTISPAPAPAPTSASAGGNRRPFDRGAVLWHGGAVVLLLALLYPVVWVFTSAVKPPEEILSSFDLLPADATWDGFRTALDGIAEVPTWRFFSNSLIISVGSVIGNVLSCSIAAYAFARLRFRGRGVMFTAMIGTILLPHHLLLIPQYTMFQQAGLIDTFVPLLLGKFLATDAFFVFLMVQFIRNLPQSLDEAALIDGCGHFRIFRHIVLPLLRPALVTTAIFTFIWSWNDFFAPLIYLQSPENYPLPLALRLFVDSSSSSDYGAMLGMTVLSLLPVIAFFAAFQRLLIEGAATSGLKG</sequence>
<comment type="subcellular location">
    <subcellularLocation>
        <location evidence="1 7">Cell membrane</location>
        <topology evidence="1 7">Multi-pass membrane protein</topology>
    </subcellularLocation>
</comment>
<dbReference type="Gene3D" id="1.10.3720.10">
    <property type="entry name" value="MetI-like"/>
    <property type="match status" value="1"/>
</dbReference>
<dbReference type="InterPro" id="IPR000515">
    <property type="entry name" value="MetI-like"/>
</dbReference>
<evidence type="ECO:0000256" key="1">
    <source>
        <dbReference type="ARBA" id="ARBA00004651"/>
    </source>
</evidence>
<dbReference type="Pfam" id="PF00528">
    <property type="entry name" value="BPD_transp_1"/>
    <property type="match status" value="1"/>
</dbReference>
<keyword evidence="2 7" id="KW-0813">Transport</keyword>
<evidence type="ECO:0000313" key="10">
    <source>
        <dbReference type="EMBL" id="MFC7304335.1"/>
    </source>
</evidence>
<dbReference type="InterPro" id="IPR035906">
    <property type="entry name" value="MetI-like_sf"/>
</dbReference>
<feature type="region of interest" description="Disordered" evidence="8">
    <location>
        <begin position="1"/>
        <end position="22"/>
    </location>
</feature>
<evidence type="ECO:0000256" key="8">
    <source>
        <dbReference type="SAM" id="MobiDB-lite"/>
    </source>
</evidence>
<keyword evidence="6 7" id="KW-0472">Membrane</keyword>
<feature type="transmembrane region" description="Helical" evidence="7">
    <location>
        <begin position="214"/>
        <end position="231"/>
    </location>
</feature>
<gene>
    <name evidence="10" type="ORF">ACFQVC_08950</name>
</gene>
<keyword evidence="5 7" id="KW-1133">Transmembrane helix</keyword>
<dbReference type="EMBL" id="JBHTCF010000003">
    <property type="protein sequence ID" value="MFC7304335.1"/>
    <property type="molecule type" value="Genomic_DNA"/>
</dbReference>
<organism evidence="10 11">
    <name type="scientific">Streptomyces monticola</name>
    <dbReference type="NCBI Taxonomy" id="2666263"/>
    <lineage>
        <taxon>Bacteria</taxon>
        <taxon>Bacillati</taxon>
        <taxon>Actinomycetota</taxon>
        <taxon>Actinomycetes</taxon>
        <taxon>Kitasatosporales</taxon>
        <taxon>Streptomycetaceae</taxon>
        <taxon>Streptomyces</taxon>
    </lineage>
</organism>
<comment type="caution">
    <text evidence="10">The sequence shown here is derived from an EMBL/GenBank/DDBJ whole genome shotgun (WGS) entry which is preliminary data.</text>
</comment>
<feature type="transmembrane region" description="Helical" evidence="7">
    <location>
        <begin position="162"/>
        <end position="182"/>
    </location>
</feature>
<evidence type="ECO:0000256" key="4">
    <source>
        <dbReference type="ARBA" id="ARBA00022692"/>
    </source>
</evidence>
<feature type="transmembrane region" description="Helical" evidence="7">
    <location>
        <begin position="31"/>
        <end position="52"/>
    </location>
</feature>
<feature type="transmembrane region" description="Helical" evidence="7">
    <location>
        <begin position="98"/>
        <end position="119"/>
    </location>
</feature>
<comment type="similarity">
    <text evidence="7">Belongs to the binding-protein-dependent transport system permease family.</text>
</comment>
<dbReference type="RefSeq" id="WP_381828636.1">
    <property type="nucleotide sequence ID" value="NZ_JBHTCF010000003.1"/>
</dbReference>
<dbReference type="Proteomes" id="UP001596523">
    <property type="component" value="Unassembled WGS sequence"/>
</dbReference>
<feature type="transmembrane region" description="Helical" evidence="7">
    <location>
        <begin position="265"/>
        <end position="286"/>
    </location>
</feature>
<keyword evidence="4 7" id="KW-0812">Transmembrane</keyword>
<keyword evidence="11" id="KW-1185">Reference proteome</keyword>
<dbReference type="CDD" id="cd06261">
    <property type="entry name" value="TM_PBP2"/>
    <property type="match status" value="1"/>
</dbReference>
<accession>A0ABW2JE68</accession>
<reference evidence="11" key="1">
    <citation type="journal article" date="2019" name="Int. J. Syst. Evol. Microbiol.">
        <title>The Global Catalogue of Microorganisms (GCM) 10K type strain sequencing project: providing services to taxonomists for standard genome sequencing and annotation.</title>
        <authorList>
            <consortium name="The Broad Institute Genomics Platform"/>
            <consortium name="The Broad Institute Genome Sequencing Center for Infectious Disease"/>
            <person name="Wu L."/>
            <person name="Ma J."/>
        </authorList>
    </citation>
    <scope>NUCLEOTIDE SEQUENCE [LARGE SCALE GENOMIC DNA]</scope>
    <source>
        <strain evidence="11">SYNS20</strain>
    </source>
</reference>
<dbReference type="PANTHER" id="PTHR43744">
    <property type="entry name" value="ABC TRANSPORTER PERMEASE PROTEIN MG189-RELATED-RELATED"/>
    <property type="match status" value="1"/>
</dbReference>
<dbReference type="PANTHER" id="PTHR43744:SF6">
    <property type="entry name" value="ABC TRANSPORTER PERMEASE PROTEIN YESQ-RELATED"/>
    <property type="match status" value="1"/>
</dbReference>